<feature type="signal peptide" evidence="3">
    <location>
        <begin position="1"/>
        <end position="18"/>
    </location>
</feature>
<dbReference type="Pfam" id="PF13432">
    <property type="entry name" value="TPR_16"/>
    <property type="match status" value="1"/>
</dbReference>
<dbReference type="EMBL" id="CP036262">
    <property type="protein sequence ID" value="QDS91735.1"/>
    <property type="molecule type" value="Genomic_DNA"/>
</dbReference>
<dbReference type="SUPFAM" id="SSF48452">
    <property type="entry name" value="TPR-like"/>
    <property type="match status" value="1"/>
</dbReference>
<accession>A0A517MA27</accession>
<dbReference type="PANTHER" id="PTHR44809:SF1">
    <property type="entry name" value="PROTEIN O-MANNOSYL-TRANSFERASE TMTC1"/>
    <property type="match status" value="1"/>
</dbReference>
<organism evidence="4 5">
    <name type="scientific">Roseimaritima multifibrata</name>
    <dbReference type="NCBI Taxonomy" id="1930274"/>
    <lineage>
        <taxon>Bacteria</taxon>
        <taxon>Pseudomonadati</taxon>
        <taxon>Planctomycetota</taxon>
        <taxon>Planctomycetia</taxon>
        <taxon>Pirellulales</taxon>
        <taxon>Pirellulaceae</taxon>
        <taxon>Roseimaritima</taxon>
    </lineage>
</organism>
<dbReference type="InterPro" id="IPR011990">
    <property type="entry name" value="TPR-like_helical_dom_sf"/>
</dbReference>
<keyword evidence="3" id="KW-0732">Signal</keyword>
<evidence type="ECO:0000313" key="4">
    <source>
        <dbReference type="EMBL" id="QDS91735.1"/>
    </source>
</evidence>
<feature type="compositionally biased region" description="Polar residues" evidence="2">
    <location>
        <begin position="217"/>
        <end position="234"/>
    </location>
</feature>
<evidence type="ECO:0000256" key="2">
    <source>
        <dbReference type="SAM" id="MobiDB-lite"/>
    </source>
</evidence>
<dbReference type="Pfam" id="PF13174">
    <property type="entry name" value="TPR_6"/>
    <property type="match status" value="1"/>
</dbReference>
<evidence type="ECO:0000256" key="3">
    <source>
        <dbReference type="SAM" id="SignalP"/>
    </source>
</evidence>
<dbReference type="InterPro" id="IPR052943">
    <property type="entry name" value="TMTC_O-mannosyl-trnsfr"/>
</dbReference>
<keyword evidence="5" id="KW-1185">Reference proteome</keyword>
<dbReference type="AlphaFoldDB" id="A0A517MA27"/>
<dbReference type="RefSeq" id="WP_145349859.1">
    <property type="nucleotide sequence ID" value="NZ_CP036262.1"/>
</dbReference>
<sequence precursor="true">MMKPQILWLMLVCLTGCAGLPSFDRSPASNERSESKSNPRTQPSLTDPGNQELAIAWETARLAEQRGMDPEAIDAYLQVRKHAPNKPGVAHALAVLYDRSGMTDAASREYQAALQESPSDANLHCDYGYFLYSTGESEGAEASLREALRLQPDHQQATINLALVIGSQGGYDEAHALFTKAIGPAAALHNVGMLRLRAGDTEKAKTMLAEAKRRDPSISQGESVLSWLSSSPTPNGLGVAARPSS</sequence>
<feature type="compositionally biased region" description="Polar residues" evidence="2">
    <location>
        <begin position="38"/>
        <end position="49"/>
    </location>
</feature>
<dbReference type="PANTHER" id="PTHR44809">
    <property type="match status" value="1"/>
</dbReference>
<name>A0A517MA27_9BACT</name>
<reference evidence="4 5" key="1">
    <citation type="submission" date="2019-02" db="EMBL/GenBank/DDBJ databases">
        <title>Deep-cultivation of Planctomycetes and their phenomic and genomic characterization uncovers novel biology.</title>
        <authorList>
            <person name="Wiegand S."/>
            <person name="Jogler M."/>
            <person name="Boedeker C."/>
            <person name="Pinto D."/>
            <person name="Vollmers J."/>
            <person name="Rivas-Marin E."/>
            <person name="Kohn T."/>
            <person name="Peeters S.H."/>
            <person name="Heuer A."/>
            <person name="Rast P."/>
            <person name="Oberbeckmann S."/>
            <person name="Bunk B."/>
            <person name="Jeske O."/>
            <person name="Meyerdierks A."/>
            <person name="Storesund J.E."/>
            <person name="Kallscheuer N."/>
            <person name="Luecker S."/>
            <person name="Lage O.M."/>
            <person name="Pohl T."/>
            <person name="Merkel B.J."/>
            <person name="Hornburger P."/>
            <person name="Mueller R.-W."/>
            <person name="Bruemmer F."/>
            <person name="Labrenz M."/>
            <person name="Spormann A.M."/>
            <person name="Op den Camp H."/>
            <person name="Overmann J."/>
            <person name="Amann R."/>
            <person name="Jetten M.S.M."/>
            <person name="Mascher T."/>
            <person name="Medema M.H."/>
            <person name="Devos D.P."/>
            <person name="Kaster A.-K."/>
            <person name="Ovreas L."/>
            <person name="Rohde M."/>
            <person name="Galperin M.Y."/>
            <person name="Jogler C."/>
        </authorList>
    </citation>
    <scope>NUCLEOTIDE SEQUENCE [LARGE SCALE GENOMIC DNA]</scope>
    <source>
        <strain evidence="4 5">FF011L</strain>
    </source>
</reference>
<feature type="region of interest" description="Disordered" evidence="2">
    <location>
        <begin position="25"/>
        <end position="50"/>
    </location>
</feature>
<feature type="region of interest" description="Disordered" evidence="2">
    <location>
        <begin position="209"/>
        <end position="245"/>
    </location>
</feature>
<dbReference type="InterPro" id="IPR019734">
    <property type="entry name" value="TPR_rpt"/>
</dbReference>
<dbReference type="PROSITE" id="PS50005">
    <property type="entry name" value="TPR"/>
    <property type="match status" value="1"/>
</dbReference>
<dbReference type="Gene3D" id="1.25.40.10">
    <property type="entry name" value="Tetratricopeptide repeat domain"/>
    <property type="match status" value="1"/>
</dbReference>
<dbReference type="KEGG" id="rml:FF011L_04680"/>
<dbReference type="OrthoDB" id="291443at2"/>
<dbReference type="Proteomes" id="UP000320672">
    <property type="component" value="Chromosome"/>
</dbReference>
<feature type="chain" id="PRO_5021969571" evidence="3">
    <location>
        <begin position="19"/>
        <end position="245"/>
    </location>
</feature>
<protein>
    <submittedName>
        <fullName evidence="4">Tetratricopeptide repeat protein</fullName>
    </submittedName>
</protein>
<dbReference type="SMART" id="SM00028">
    <property type="entry name" value="TPR"/>
    <property type="match status" value="4"/>
</dbReference>
<evidence type="ECO:0000313" key="5">
    <source>
        <dbReference type="Proteomes" id="UP000320672"/>
    </source>
</evidence>
<keyword evidence="1" id="KW-0802">TPR repeat</keyword>
<proteinExistence type="predicted"/>
<feature type="repeat" description="TPR" evidence="1">
    <location>
        <begin position="121"/>
        <end position="154"/>
    </location>
</feature>
<evidence type="ECO:0000256" key="1">
    <source>
        <dbReference type="PROSITE-ProRule" id="PRU00339"/>
    </source>
</evidence>
<gene>
    <name evidence="4" type="ORF">FF011L_04680</name>
</gene>